<sequence>MGSAQRLANGNTFICESAFGRLFEVTPEGETVWEYIIPFFNEYPEHLSKGIIPGKQNSAFRAHRYAADAISWLK</sequence>
<name>A0A379WLA9_SALET</name>
<organism evidence="1 2">
    <name type="scientific">Salmonella enterica I</name>
    <dbReference type="NCBI Taxonomy" id="59201"/>
    <lineage>
        <taxon>Bacteria</taxon>
        <taxon>Pseudomonadati</taxon>
        <taxon>Pseudomonadota</taxon>
        <taxon>Gammaproteobacteria</taxon>
        <taxon>Enterobacterales</taxon>
        <taxon>Enterobacteriaceae</taxon>
        <taxon>Salmonella</taxon>
    </lineage>
</organism>
<proteinExistence type="predicted"/>
<gene>
    <name evidence="1" type="ORF">NCTC8261_00372</name>
</gene>
<evidence type="ECO:0000313" key="1">
    <source>
        <dbReference type="EMBL" id="SUH34196.1"/>
    </source>
</evidence>
<reference evidence="1 2" key="1">
    <citation type="submission" date="2018-06" db="EMBL/GenBank/DDBJ databases">
        <authorList>
            <consortium name="Pathogen Informatics"/>
            <person name="Doyle S."/>
        </authorList>
    </citation>
    <scope>NUCLEOTIDE SEQUENCE [LARGE SCALE GENOMIC DNA]</scope>
    <source>
        <strain evidence="1 2">NCTC8261</strain>
    </source>
</reference>
<protein>
    <submittedName>
        <fullName evidence="1">PQQ enzyme repeat protein</fullName>
    </submittedName>
</protein>
<evidence type="ECO:0000313" key="2">
    <source>
        <dbReference type="Proteomes" id="UP000254712"/>
    </source>
</evidence>
<dbReference type="EMBL" id="UGXT01000002">
    <property type="protein sequence ID" value="SUH34196.1"/>
    <property type="molecule type" value="Genomic_DNA"/>
</dbReference>
<accession>A0A379WLA9</accession>
<dbReference type="Proteomes" id="UP000254712">
    <property type="component" value="Unassembled WGS sequence"/>
</dbReference>
<dbReference type="AlphaFoldDB" id="A0A379WLA9"/>